<evidence type="ECO:0000256" key="3">
    <source>
        <dbReference type="ARBA" id="ARBA00022989"/>
    </source>
</evidence>
<dbReference type="PROSITE" id="PS50259">
    <property type="entry name" value="G_PROTEIN_RECEP_F3_4"/>
    <property type="match status" value="1"/>
</dbReference>
<keyword evidence="8" id="KW-0807">Transducer</keyword>
<keyword evidence="7" id="KW-0325">Glycoprotein</keyword>
<dbReference type="PANTHER" id="PTHR10519:SF78">
    <property type="entry name" value="G-PROTEIN COUPLED RECEPTORS FAMILY 3 PROFILE DOMAIN-CONTAINING PROTEIN"/>
    <property type="match status" value="1"/>
</dbReference>
<gene>
    <name evidence="11" type="ORF">BCR36DRAFT_341033</name>
</gene>
<proteinExistence type="predicted"/>
<evidence type="ECO:0000313" key="11">
    <source>
        <dbReference type="EMBL" id="ORX60963.1"/>
    </source>
</evidence>
<dbReference type="OrthoDB" id="2158641at2759"/>
<dbReference type="GO" id="GO:0004965">
    <property type="term" value="F:G protein-coupled GABA receptor activity"/>
    <property type="evidence" value="ECO:0007669"/>
    <property type="project" value="InterPro"/>
</dbReference>
<reference evidence="11 12" key="2">
    <citation type="submission" date="2016-08" db="EMBL/GenBank/DDBJ databases">
        <title>Pervasive Adenine N6-methylation of Active Genes in Fungi.</title>
        <authorList>
            <consortium name="DOE Joint Genome Institute"/>
            <person name="Mondo S.J."/>
            <person name="Dannebaum R.O."/>
            <person name="Kuo R.C."/>
            <person name="Labutti K."/>
            <person name="Haridas S."/>
            <person name="Kuo A."/>
            <person name="Salamov A."/>
            <person name="Ahrendt S.R."/>
            <person name="Lipzen A."/>
            <person name="Sullivan W."/>
            <person name="Andreopoulos W.B."/>
            <person name="Clum A."/>
            <person name="Lindquist E."/>
            <person name="Daum C."/>
            <person name="Ramamoorthy G.K."/>
            <person name="Gryganskyi A."/>
            <person name="Culley D."/>
            <person name="Magnuson J.K."/>
            <person name="James T.Y."/>
            <person name="O'Malley M.A."/>
            <person name="Stajich J.E."/>
            <person name="Spatafora J.W."/>
            <person name="Visel A."/>
            <person name="Grigoriev I.V."/>
        </authorList>
    </citation>
    <scope>NUCLEOTIDE SEQUENCE [LARGE SCALE GENOMIC DNA]</scope>
    <source>
        <strain evidence="12">finn</strain>
    </source>
</reference>
<keyword evidence="4" id="KW-0297">G-protein coupled receptor</keyword>
<feature type="domain" description="G-protein coupled receptors family 3 profile" evidence="10">
    <location>
        <begin position="101"/>
        <end position="259"/>
    </location>
</feature>
<dbReference type="STRING" id="1754191.A0A1Y1VP87"/>
<name>A0A1Y1VP87_9FUNG</name>
<evidence type="ECO:0000256" key="7">
    <source>
        <dbReference type="ARBA" id="ARBA00023180"/>
    </source>
</evidence>
<organism evidence="11 12">
    <name type="scientific">Piromyces finnis</name>
    <dbReference type="NCBI Taxonomy" id="1754191"/>
    <lineage>
        <taxon>Eukaryota</taxon>
        <taxon>Fungi</taxon>
        <taxon>Fungi incertae sedis</taxon>
        <taxon>Chytridiomycota</taxon>
        <taxon>Chytridiomycota incertae sedis</taxon>
        <taxon>Neocallimastigomycetes</taxon>
        <taxon>Neocallimastigales</taxon>
        <taxon>Neocallimastigaceae</taxon>
        <taxon>Piromyces</taxon>
    </lineage>
</organism>
<evidence type="ECO:0000256" key="5">
    <source>
        <dbReference type="ARBA" id="ARBA00023136"/>
    </source>
</evidence>
<keyword evidence="5 9" id="KW-0472">Membrane</keyword>
<feature type="transmembrane region" description="Helical" evidence="9">
    <location>
        <begin position="210"/>
        <end position="228"/>
    </location>
</feature>
<dbReference type="InterPro" id="IPR017978">
    <property type="entry name" value="GPCR_3_C"/>
</dbReference>
<reference evidence="11 12" key="1">
    <citation type="submission" date="2016-08" db="EMBL/GenBank/DDBJ databases">
        <title>Genomes of anaerobic fungi encode conserved fungal cellulosomes for biomass hydrolysis.</title>
        <authorList>
            <consortium name="DOE Joint Genome Institute"/>
            <person name="Haitjema C.H."/>
            <person name="Gilmore S.P."/>
            <person name="Henske J.K."/>
            <person name="Solomon K.V."/>
            <person name="De Groot R."/>
            <person name="Kuo A."/>
            <person name="Mondo S.J."/>
            <person name="Salamov A.A."/>
            <person name="Labutti K."/>
            <person name="Zhao Z."/>
            <person name="Chiniquy J."/>
            <person name="Barry K."/>
            <person name="Brewer H.M."/>
            <person name="Purvine S.O."/>
            <person name="Wright A.T."/>
            <person name="Boxma B."/>
            <person name="Van Alen T."/>
            <person name="Hackstein J.H."/>
            <person name="Baker S.E."/>
            <person name="Grigoriev I.V."/>
            <person name="O'Malley M.A."/>
        </authorList>
    </citation>
    <scope>NUCLEOTIDE SEQUENCE [LARGE SCALE GENOMIC DNA]</scope>
    <source>
        <strain evidence="12">finn</strain>
    </source>
</reference>
<dbReference type="InterPro" id="IPR002455">
    <property type="entry name" value="GPCR3_GABA-B"/>
</dbReference>
<keyword evidence="6" id="KW-0675">Receptor</keyword>
<dbReference type="GO" id="GO:0007214">
    <property type="term" value="P:gamma-aminobutyric acid signaling pathway"/>
    <property type="evidence" value="ECO:0007669"/>
    <property type="project" value="TreeGrafter"/>
</dbReference>
<dbReference type="PANTHER" id="PTHR10519">
    <property type="entry name" value="GABA-B RECEPTOR"/>
    <property type="match status" value="1"/>
</dbReference>
<dbReference type="GO" id="GO:0038039">
    <property type="term" value="C:G protein-coupled receptor heterodimeric complex"/>
    <property type="evidence" value="ECO:0007669"/>
    <property type="project" value="TreeGrafter"/>
</dbReference>
<evidence type="ECO:0000256" key="6">
    <source>
        <dbReference type="ARBA" id="ARBA00023170"/>
    </source>
</evidence>
<keyword evidence="3 9" id="KW-1133">Transmembrane helix</keyword>
<feature type="transmembrane region" description="Helical" evidence="9">
    <location>
        <begin position="100"/>
        <end position="122"/>
    </location>
</feature>
<protein>
    <recommendedName>
        <fullName evidence="10">G-protein coupled receptors family 3 profile domain-containing protein</fullName>
    </recommendedName>
</protein>
<evidence type="ECO:0000259" key="10">
    <source>
        <dbReference type="PROSITE" id="PS50259"/>
    </source>
</evidence>
<evidence type="ECO:0000256" key="9">
    <source>
        <dbReference type="SAM" id="Phobius"/>
    </source>
</evidence>
<dbReference type="EMBL" id="MCFH01000001">
    <property type="protein sequence ID" value="ORX60963.1"/>
    <property type="molecule type" value="Genomic_DNA"/>
</dbReference>
<evidence type="ECO:0000256" key="8">
    <source>
        <dbReference type="ARBA" id="ARBA00023224"/>
    </source>
</evidence>
<evidence type="ECO:0000256" key="2">
    <source>
        <dbReference type="ARBA" id="ARBA00022692"/>
    </source>
</evidence>
<evidence type="ECO:0000256" key="1">
    <source>
        <dbReference type="ARBA" id="ARBA00004141"/>
    </source>
</evidence>
<feature type="transmembrane region" description="Helical" evidence="9">
    <location>
        <begin position="134"/>
        <end position="151"/>
    </location>
</feature>
<dbReference type="Pfam" id="PF00003">
    <property type="entry name" value="7tm_3"/>
    <property type="match status" value="1"/>
</dbReference>
<keyword evidence="2 9" id="KW-0812">Transmembrane</keyword>
<evidence type="ECO:0000313" key="12">
    <source>
        <dbReference type="Proteomes" id="UP000193719"/>
    </source>
</evidence>
<sequence>MKIIGEQGEYELVLKLESFGKYQPFPDSEITVDIEIKKCDNSTHIYQDNLNIGLRSCYLPTCFQNCNTGKCINDDLCDCSNTGYTGKYCNEHNKHIKNKILYVFYNMLIFIFITISFASMYLMNINKNFDIIKAGSIEFSFIILIGTIFNYSGTLFEINSKGNIECLLSIIFKQLGFTLTYGTLLIKNFRIYKIFLNDNCYEIVMTRTKMYGFLFLLIFLDATFIMYWKLTDNIGIISSLNDKNQLYKSCNILRTGFIR</sequence>
<comment type="subcellular location">
    <subcellularLocation>
        <location evidence="1">Membrane</location>
        <topology evidence="1">Multi-pass membrane protein</topology>
    </subcellularLocation>
</comment>
<evidence type="ECO:0000256" key="4">
    <source>
        <dbReference type="ARBA" id="ARBA00023040"/>
    </source>
</evidence>
<accession>A0A1Y1VP87</accession>
<keyword evidence="12" id="KW-1185">Reference proteome</keyword>
<dbReference type="Proteomes" id="UP000193719">
    <property type="component" value="Unassembled WGS sequence"/>
</dbReference>
<comment type="caution">
    <text evidence="11">The sequence shown here is derived from an EMBL/GenBank/DDBJ whole genome shotgun (WGS) entry which is preliminary data.</text>
</comment>
<dbReference type="AlphaFoldDB" id="A0A1Y1VP87"/>